<feature type="domain" description="Xylose isomerase-like TIM barrel" evidence="5">
    <location>
        <begin position="34"/>
        <end position="311"/>
    </location>
</feature>
<protein>
    <recommendedName>
        <fullName evidence="4">C-deglycosylation enzyme beta subunit</fullName>
    </recommendedName>
</protein>
<dbReference type="PANTHER" id="PTHR12110:SF41">
    <property type="entry name" value="INOSOSE DEHYDRATASE"/>
    <property type="match status" value="1"/>
</dbReference>
<dbReference type="PANTHER" id="PTHR12110">
    <property type="entry name" value="HYDROXYPYRUVATE ISOMERASE"/>
    <property type="match status" value="1"/>
</dbReference>
<accession>A0A7W8HAW7</accession>
<dbReference type="InterPro" id="IPR036237">
    <property type="entry name" value="Xyl_isomerase-like_sf"/>
</dbReference>
<dbReference type="Pfam" id="PF01261">
    <property type="entry name" value="AP_endonuc_2"/>
    <property type="match status" value="1"/>
</dbReference>
<dbReference type="SUPFAM" id="SSF51658">
    <property type="entry name" value="Xylose isomerase-like"/>
    <property type="match status" value="1"/>
</dbReference>
<organism evidence="7 8">
    <name type="scientific">Catenibacillus scindens</name>
    <dbReference type="NCBI Taxonomy" id="673271"/>
    <lineage>
        <taxon>Bacteria</taxon>
        <taxon>Bacillati</taxon>
        <taxon>Bacillota</taxon>
        <taxon>Clostridia</taxon>
        <taxon>Lachnospirales</taxon>
        <taxon>Lachnospiraceae</taxon>
        <taxon>Catenibacillus</taxon>
    </lineage>
</organism>
<sequence>MEHVMEEHNIKRAVTIYSWHRQVEAGLLTWDDCVKAAVKMGCNGIELLGQLYFRYCPEALQEDIDAWEAMMWKYGTKMICHDFFVDMTMYAHRRLTVKEGVDIIRRHALFAKKLHCPIIRLGGTALPEITKAAIPVLEDIGVKMGQELHNGASSFAMPWTQELLDVIAQSGSKYVGIIPDMSMFTKHIGQRNINAGIAQGVDEKLAYEVADMFEKVSNEDFRKYCSEQIERADNNATKDWLSMIYRMEYFDPSILKELAPYIVHCHGKFYEMDDNNEETTIDYPGIIKALVEGGYNGYISAEYEGSPINNDTFEPFRRYQKMLDKYLGKYPDANYPEWPNAQPMGGGGFFTPNQQAIEGTLANWYDDGECTGFCVDVRSYYYRGVPLALFESAYVNVDGEVYGPDSMRVLVDGEMFEFKDMCDVTLHYWNKGYPAKLIIRKPGGLSKGVHDISAIAEIRAYYMREGFAPRRRSVTFAPAVKMEVNN</sequence>
<dbReference type="RefSeq" id="WP_183773421.1">
    <property type="nucleotide sequence ID" value="NZ_JACHFW010000006.1"/>
</dbReference>
<evidence type="ECO:0000256" key="4">
    <source>
        <dbReference type="ARBA" id="ARBA00047208"/>
    </source>
</evidence>
<evidence type="ECO:0000259" key="5">
    <source>
        <dbReference type="Pfam" id="PF01261"/>
    </source>
</evidence>
<name>A0A7W8HAW7_9FIRM</name>
<dbReference type="AlphaFoldDB" id="A0A7W8HAW7"/>
<keyword evidence="1" id="KW-0456">Lyase</keyword>
<dbReference type="Proteomes" id="UP000543642">
    <property type="component" value="Unassembled WGS sequence"/>
</dbReference>
<proteinExistence type="inferred from homology"/>
<gene>
    <name evidence="7" type="ORF">HNP82_001761</name>
</gene>
<evidence type="ECO:0000256" key="1">
    <source>
        <dbReference type="ARBA" id="ARBA00023239"/>
    </source>
</evidence>
<evidence type="ECO:0000256" key="3">
    <source>
        <dbReference type="ARBA" id="ARBA00046336"/>
    </source>
</evidence>
<reference evidence="7 8" key="1">
    <citation type="submission" date="2020-08" db="EMBL/GenBank/DDBJ databases">
        <title>Genomic Encyclopedia of Type Strains, Phase IV (KMG-IV): sequencing the most valuable type-strain genomes for metagenomic binning, comparative biology and taxonomic classification.</title>
        <authorList>
            <person name="Goeker M."/>
        </authorList>
    </citation>
    <scope>NUCLEOTIDE SEQUENCE [LARGE SCALE GENOMIC DNA]</scope>
    <source>
        <strain evidence="7 8">DSM 106146</strain>
    </source>
</reference>
<keyword evidence="2" id="KW-0119">Carbohydrate metabolism</keyword>
<evidence type="ECO:0000313" key="8">
    <source>
        <dbReference type="Proteomes" id="UP000543642"/>
    </source>
</evidence>
<evidence type="ECO:0000259" key="6">
    <source>
        <dbReference type="Pfam" id="PF19906"/>
    </source>
</evidence>
<dbReference type="InterPro" id="IPR050312">
    <property type="entry name" value="IolE/XylAMocC-like"/>
</dbReference>
<comment type="similarity">
    <text evidence="3">Belongs to the C-glycoside deglycosidase beta subunit family.</text>
</comment>
<dbReference type="GO" id="GO:0016829">
    <property type="term" value="F:lyase activity"/>
    <property type="evidence" value="ECO:0007669"/>
    <property type="project" value="UniProtKB-KW"/>
</dbReference>
<evidence type="ECO:0000313" key="7">
    <source>
        <dbReference type="EMBL" id="MBB5264633.1"/>
    </source>
</evidence>
<dbReference type="InterPro" id="IPR013022">
    <property type="entry name" value="Xyl_isomerase-like_TIM-brl"/>
</dbReference>
<comment type="caution">
    <text evidence="7">The sequence shown here is derived from an EMBL/GenBank/DDBJ whole genome shotgun (WGS) entry which is preliminary data.</text>
</comment>
<dbReference type="GO" id="GO:0016853">
    <property type="term" value="F:isomerase activity"/>
    <property type="evidence" value="ECO:0007669"/>
    <property type="project" value="UniProtKB-KW"/>
</dbReference>
<dbReference type="Pfam" id="PF19906">
    <property type="entry name" value="CGDB"/>
    <property type="match status" value="1"/>
</dbReference>
<keyword evidence="7" id="KW-0413">Isomerase</keyword>
<keyword evidence="8" id="KW-1185">Reference proteome</keyword>
<dbReference type="InterPro" id="IPR045959">
    <property type="entry name" value="CGDB"/>
</dbReference>
<evidence type="ECO:0000256" key="2">
    <source>
        <dbReference type="ARBA" id="ARBA00023277"/>
    </source>
</evidence>
<feature type="domain" description="C-glycoside deglycosidase beta subunit" evidence="6">
    <location>
        <begin position="358"/>
        <end position="462"/>
    </location>
</feature>
<dbReference type="EMBL" id="JACHFW010000006">
    <property type="protein sequence ID" value="MBB5264633.1"/>
    <property type="molecule type" value="Genomic_DNA"/>
</dbReference>
<dbReference type="Gene3D" id="3.20.20.150">
    <property type="entry name" value="Divalent-metal-dependent TIM barrel enzymes"/>
    <property type="match status" value="1"/>
</dbReference>